<proteinExistence type="predicted"/>
<gene>
    <name evidence="2" type="ORF">GCM10023350_38070</name>
</gene>
<dbReference type="RefSeq" id="WP_345528518.1">
    <property type="nucleotide sequence ID" value="NZ_BAABKN010000023.1"/>
</dbReference>
<dbReference type="SUPFAM" id="SSF51735">
    <property type="entry name" value="NAD(P)-binding Rossmann-fold domains"/>
    <property type="match status" value="1"/>
</dbReference>
<name>A0ABP8Z851_9ACTN</name>
<sequence length="284" mass="30704">MSEHVADPVTVGVLGARSPVGDAVLDELAGSGRVLRFSREQREPDSRGEWRVLGDPGAGPIGTVISLMPIWALVDQLGWLAESGCRHLVALSSTSRFTKQESARSADRDLAERLRLGEDATVEWGRRAGVEVTLLRPTMIYGHERDGNVSTMRNVLRRFRVFPVVGAAAGRRQPVHVADVAWAAARLATAPAGTLGSAYTISGAEVLTYREMVDRVRATVPGPTLVLRVPAALFRGAERVAPSSRTAHTAAGMADRMASDMTFEHREAHDDFGYSPRRFDPSGP</sequence>
<protein>
    <submittedName>
        <fullName evidence="2">NAD-dependent epimerase/dehydratase family protein</fullName>
    </submittedName>
</protein>
<dbReference type="InterPro" id="IPR050177">
    <property type="entry name" value="Lipid_A_modif_metabolic_enz"/>
</dbReference>
<accession>A0ABP8Z851</accession>
<dbReference type="PANTHER" id="PTHR43245:SF51">
    <property type="entry name" value="SHORT CHAIN DEHYDROGENASE_REDUCTASE FAMILY 42E, MEMBER 2"/>
    <property type="match status" value="1"/>
</dbReference>
<dbReference type="Proteomes" id="UP001499882">
    <property type="component" value="Unassembled WGS sequence"/>
</dbReference>
<dbReference type="PANTHER" id="PTHR43245">
    <property type="entry name" value="BIFUNCTIONAL POLYMYXIN RESISTANCE PROTEIN ARNA"/>
    <property type="match status" value="1"/>
</dbReference>
<dbReference type="InterPro" id="IPR036291">
    <property type="entry name" value="NAD(P)-bd_dom_sf"/>
</dbReference>
<evidence type="ECO:0000313" key="2">
    <source>
        <dbReference type="EMBL" id="GAA4749366.1"/>
    </source>
</evidence>
<evidence type="ECO:0000259" key="1">
    <source>
        <dbReference type="Pfam" id="PF01370"/>
    </source>
</evidence>
<dbReference type="InterPro" id="IPR001509">
    <property type="entry name" value="Epimerase_deHydtase"/>
</dbReference>
<keyword evidence="3" id="KW-1185">Reference proteome</keyword>
<evidence type="ECO:0000313" key="3">
    <source>
        <dbReference type="Proteomes" id="UP001499882"/>
    </source>
</evidence>
<comment type="caution">
    <text evidence="2">The sequence shown here is derived from an EMBL/GenBank/DDBJ whole genome shotgun (WGS) entry which is preliminary data.</text>
</comment>
<organism evidence="2 3">
    <name type="scientific">Nocardioides endophyticus</name>
    <dbReference type="NCBI Taxonomy" id="1353775"/>
    <lineage>
        <taxon>Bacteria</taxon>
        <taxon>Bacillati</taxon>
        <taxon>Actinomycetota</taxon>
        <taxon>Actinomycetes</taxon>
        <taxon>Propionibacteriales</taxon>
        <taxon>Nocardioidaceae</taxon>
        <taxon>Nocardioides</taxon>
    </lineage>
</organism>
<feature type="domain" description="NAD-dependent epimerase/dehydratase" evidence="1">
    <location>
        <begin position="111"/>
        <end position="193"/>
    </location>
</feature>
<dbReference type="Gene3D" id="3.40.50.720">
    <property type="entry name" value="NAD(P)-binding Rossmann-like Domain"/>
    <property type="match status" value="1"/>
</dbReference>
<dbReference type="Pfam" id="PF01370">
    <property type="entry name" value="Epimerase"/>
    <property type="match status" value="1"/>
</dbReference>
<reference evidence="3" key="1">
    <citation type="journal article" date="2019" name="Int. J. Syst. Evol. Microbiol.">
        <title>The Global Catalogue of Microorganisms (GCM) 10K type strain sequencing project: providing services to taxonomists for standard genome sequencing and annotation.</title>
        <authorList>
            <consortium name="The Broad Institute Genomics Platform"/>
            <consortium name="The Broad Institute Genome Sequencing Center for Infectious Disease"/>
            <person name="Wu L."/>
            <person name="Ma J."/>
        </authorList>
    </citation>
    <scope>NUCLEOTIDE SEQUENCE [LARGE SCALE GENOMIC DNA]</scope>
    <source>
        <strain evidence="3">JCM 18532</strain>
    </source>
</reference>
<dbReference type="EMBL" id="BAABKN010000023">
    <property type="protein sequence ID" value="GAA4749366.1"/>
    <property type="molecule type" value="Genomic_DNA"/>
</dbReference>